<evidence type="ECO:0000256" key="8">
    <source>
        <dbReference type="ARBA" id="ARBA00022553"/>
    </source>
</evidence>
<evidence type="ECO:0000256" key="15">
    <source>
        <dbReference type="ARBA" id="ARBA00054716"/>
    </source>
</evidence>
<reference evidence="20" key="1">
    <citation type="submission" date="2023-03" db="EMBL/GenBank/DDBJ databases">
        <authorList>
            <person name="Steffen K."/>
            <person name="Cardenas P."/>
        </authorList>
    </citation>
    <scope>NUCLEOTIDE SEQUENCE</scope>
</reference>
<dbReference type="FunFam" id="3.40.50.300:FF:000900">
    <property type="entry name" value="Eukaryotic elongation factor, selenocysteine-tRNA-specific"/>
    <property type="match status" value="1"/>
</dbReference>
<evidence type="ECO:0000256" key="12">
    <source>
        <dbReference type="ARBA" id="ARBA00023134"/>
    </source>
</evidence>
<dbReference type="InterPro" id="IPR049393">
    <property type="entry name" value="eEFSec_III"/>
</dbReference>
<evidence type="ECO:0000256" key="1">
    <source>
        <dbReference type="ARBA" id="ARBA00001936"/>
    </source>
</evidence>
<dbReference type="Pfam" id="PF03144">
    <property type="entry name" value="GTP_EFTU_D2"/>
    <property type="match status" value="1"/>
</dbReference>
<evidence type="ECO:0000256" key="17">
    <source>
        <dbReference type="ARBA" id="ARBA00082387"/>
    </source>
</evidence>
<evidence type="ECO:0000256" key="10">
    <source>
        <dbReference type="ARBA" id="ARBA00022801"/>
    </source>
</evidence>
<comment type="cofactor">
    <cofactor evidence="1">
        <name>Mn(2+)</name>
        <dbReference type="ChEBI" id="CHEBI:29035"/>
    </cofactor>
</comment>
<feature type="region of interest" description="Disordered" evidence="18">
    <location>
        <begin position="372"/>
        <end position="402"/>
    </location>
</feature>
<evidence type="ECO:0000256" key="13">
    <source>
        <dbReference type="ARBA" id="ARBA00023242"/>
    </source>
</evidence>
<evidence type="ECO:0000256" key="9">
    <source>
        <dbReference type="ARBA" id="ARBA00022741"/>
    </source>
</evidence>
<comment type="caution">
    <text evidence="20">The sequence shown here is derived from an EMBL/GenBank/DDBJ whole genome shotgun (WGS) entry which is preliminary data.</text>
</comment>
<dbReference type="NCBIfam" id="TIGR00231">
    <property type="entry name" value="small_GTP"/>
    <property type="match status" value="1"/>
</dbReference>
<keyword evidence="7" id="KW-0963">Cytoplasm</keyword>
<dbReference type="FunFam" id="2.40.30.10:FF:000052">
    <property type="entry name" value="Selenocysteine-specific elongation factor EF-Sec"/>
    <property type="match status" value="1"/>
</dbReference>
<dbReference type="InterPro" id="IPR009000">
    <property type="entry name" value="Transl_B-barrel_sf"/>
</dbReference>
<evidence type="ECO:0000256" key="6">
    <source>
        <dbReference type="ARBA" id="ARBA00022481"/>
    </source>
</evidence>
<gene>
    <name evidence="20" type="ORF">GBAR_LOCUS29743</name>
</gene>
<dbReference type="Gene3D" id="3.40.50.300">
    <property type="entry name" value="P-loop containing nucleotide triphosphate hydrolases"/>
    <property type="match status" value="1"/>
</dbReference>
<dbReference type="GO" id="GO:0003746">
    <property type="term" value="F:translation elongation factor activity"/>
    <property type="evidence" value="ECO:0007669"/>
    <property type="project" value="UniProtKB-KW"/>
</dbReference>
<keyword evidence="12" id="KW-0342">GTP-binding</keyword>
<dbReference type="EMBL" id="CASHTH010004188">
    <property type="protein sequence ID" value="CAI8054510.1"/>
    <property type="molecule type" value="Genomic_DNA"/>
</dbReference>
<dbReference type="GO" id="GO:0001514">
    <property type="term" value="P:selenocysteine incorporation"/>
    <property type="evidence" value="ECO:0007669"/>
    <property type="project" value="TreeGrafter"/>
</dbReference>
<evidence type="ECO:0000259" key="19">
    <source>
        <dbReference type="PROSITE" id="PS51722"/>
    </source>
</evidence>
<dbReference type="SUPFAM" id="SSF52540">
    <property type="entry name" value="P-loop containing nucleoside triphosphate hydrolases"/>
    <property type="match status" value="1"/>
</dbReference>
<accession>A0AA35TU66</accession>
<evidence type="ECO:0000256" key="4">
    <source>
        <dbReference type="ARBA" id="ARBA00004496"/>
    </source>
</evidence>
<dbReference type="CDD" id="cd01889">
    <property type="entry name" value="SelB_euk"/>
    <property type="match status" value="1"/>
</dbReference>
<evidence type="ECO:0000256" key="7">
    <source>
        <dbReference type="ARBA" id="ARBA00022490"/>
    </source>
</evidence>
<evidence type="ECO:0000256" key="14">
    <source>
        <dbReference type="ARBA" id="ARBA00049117"/>
    </source>
</evidence>
<feature type="domain" description="Tr-type G" evidence="19">
    <location>
        <begin position="13"/>
        <end position="211"/>
    </location>
</feature>
<dbReference type="GO" id="GO:0005737">
    <property type="term" value="C:cytoplasm"/>
    <property type="evidence" value="ECO:0007669"/>
    <property type="project" value="UniProtKB-SubCell"/>
</dbReference>
<dbReference type="PANTHER" id="PTHR43721">
    <property type="entry name" value="ELONGATION FACTOR TU-RELATED"/>
    <property type="match status" value="1"/>
</dbReference>
<dbReference type="InterPro" id="IPR000795">
    <property type="entry name" value="T_Tr_GTP-bd_dom"/>
</dbReference>
<evidence type="ECO:0000256" key="11">
    <source>
        <dbReference type="ARBA" id="ARBA00022917"/>
    </source>
</evidence>
<keyword evidence="10" id="KW-0378">Hydrolase</keyword>
<keyword evidence="20" id="KW-0251">Elongation factor</keyword>
<keyword evidence="21" id="KW-1185">Reference proteome</keyword>
<comment type="function">
    <text evidence="15">Translation factor required for the incorporation of the rare amino acid selenocysteine encoded by UGA codons. Replaces the eRF1-eRF3-GTP ternary complex for the insertion of selenocysteine directed by the UGA codon. Insertion of selenocysteine at UGA codons is mediated by SECISBP2 and EEFSEC: SECISBP2 (1) specifically binds the SECIS sequence once the 80S ribosome encounters an in-frame UGA codon and (2) contacts the RPS27A/eS31 of the 40S ribosome before ribosome stalling. (3) GTP-bound EEFSEC then delivers selenocysteinyl-tRNA(Sec) to the 80S ribosome and adopts a preaccommodated state conformation. (4) After GTP hydrolysis, EEFSEC dissociates from the assembly, selenocysteinyl-tRNA(Sec) accommodates, and peptide bond synthesis and selenoprotein elongation occur.</text>
</comment>
<dbReference type="InterPro" id="IPR050055">
    <property type="entry name" value="EF-Tu_GTPase"/>
</dbReference>
<dbReference type="InterPro" id="IPR004161">
    <property type="entry name" value="EFTu-like_2"/>
</dbReference>
<keyword evidence="11" id="KW-0648">Protein biosynthesis</keyword>
<feature type="compositionally biased region" description="Basic and acidic residues" evidence="18">
    <location>
        <begin position="372"/>
        <end position="397"/>
    </location>
</feature>
<dbReference type="CDD" id="cd03696">
    <property type="entry name" value="SelB_II"/>
    <property type="match status" value="1"/>
</dbReference>
<dbReference type="Pfam" id="PF21208">
    <property type="entry name" value="euk_SelB_III"/>
    <property type="match status" value="1"/>
</dbReference>
<evidence type="ECO:0000313" key="21">
    <source>
        <dbReference type="Proteomes" id="UP001174909"/>
    </source>
</evidence>
<dbReference type="GO" id="GO:0003924">
    <property type="term" value="F:GTPase activity"/>
    <property type="evidence" value="ECO:0007669"/>
    <property type="project" value="InterPro"/>
</dbReference>
<organism evidence="20 21">
    <name type="scientific">Geodia barretti</name>
    <name type="common">Barrett's horny sponge</name>
    <dbReference type="NCBI Taxonomy" id="519541"/>
    <lineage>
        <taxon>Eukaryota</taxon>
        <taxon>Metazoa</taxon>
        <taxon>Porifera</taxon>
        <taxon>Demospongiae</taxon>
        <taxon>Heteroscleromorpha</taxon>
        <taxon>Tetractinellida</taxon>
        <taxon>Astrophorina</taxon>
        <taxon>Geodiidae</taxon>
        <taxon>Geodia</taxon>
    </lineage>
</organism>
<dbReference type="SUPFAM" id="SSF50447">
    <property type="entry name" value="Translation proteins"/>
    <property type="match status" value="1"/>
</dbReference>
<keyword evidence="13" id="KW-0539">Nucleus</keyword>
<dbReference type="AlphaFoldDB" id="A0AA35TU66"/>
<keyword evidence="8" id="KW-0597">Phosphoprotein</keyword>
<dbReference type="InterPro" id="IPR049394">
    <property type="entry name" value="eEFSec_C"/>
</dbReference>
<dbReference type="CDD" id="cd04094">
    <property type="entry name" value="eSelB_III"/>
    <property type="match status" value="1"/>
</dbReference>
<dbReference type="GO" id="GO:0005525">
    <property type="term" value="F:GTP binding"/>
    <property type="evidence" value="ECO:0007669"/>
    <property type="project" value="UniProtKB-KW"/>
</dbReference>
<dbReference type="PROSITE" id="PS51722">
    <property type="entry name" value="G_TR_2"/>
    <property type="match status" value="1"/>
</dbReference>
<dbReference type="Gene3D" id="2.40.30.10">
    <property type="entry name" value="Translation factors"/>
    <property type="match status" value="1"/>
</dbReference>
<evidence type="ECO:0000256" key="18">
    <source>
        <dbReference type="SAM" id="MobiDB-lite"/>
    </source>
</evidence>
<comment type="catalytic activity">
    <reaction evidence="14">
        <text>GTP + H2O = GDP + phosphate + H(+)</text>
        <dbReference type="Rhea" id="RHEA:19669"/>
        <dbReference type="ChEBI" id="CHEBI:15377"/>
        <dbReference type="ChEBI" id="CHEBI:15378"/>
        <dbReference type="ChEBI" id="CHEBI:37565"/>
        <dbReference type="ChEBI" id="CHEBI:43474"/>
        <dbReference type="ChEBI" id="CHEBI:58189"/>
    </reaction>
    <physiologicalReaction direction="left-to-right" evidence="14">
        <dbReference type="Rhea" id="RHEA:19670"/>
    </physiologicalReaction>
</comment>
<sequence>MAAKGKGEGGRRSLNFNVGILGHIDSGKTSLAKALSSVASTASFDKNPQSRERGITLDLGFSSFSMPVPAHLEGGGYEDVQVTLVDCPGHASLIRTIIGGAQIIDFVILVVDITKGIQTQTAECLVIGEITCSHLMVVLNKTDLTEESKRDAHISKMTKRISKTLESTAFSGALVVPVAAKPGGPDAPPSQTAHGIDNLVQVLSSKVFVPERSASGPFVFSVDHCFPIRGQGTVMTGTVLSGSVALNDTIEIPFLKVTKKVKSMQMFHKPVQTAMQGDRVGICVTQFDPKQVERCLVAAPGYLPTLEAGIAQVHKVSYHKFPCTTGAKFHVTIGHETVMGKATFFSGPLPVNREFDLEAEYPFLEELPDSKTKVAEAKAGSDKEAAEGHGHRERETNSEPATQESHYALLEFEKPVTCLPDSIAIGSRLDTDVHSNICRIAFHGVLVHTMRERDYASSVLPRIKVFKLKFRQGIVERIHDERSVIGKSLFKKETNIQPFVGLRVQLSTGEVGTIEGSFGASGKFRVAIPEGLKETTQQILAAASRKKGKGKAAGVQDDATGEPVKITLTFRKYIFDPHKRMLQ</sequence>
<protein>
    <recommendedName>
        <fullName evidence="5">Selenocysteine-specific elongation factor</fullName>
    </recommendedName>
    <alternativeName>
        <fullName evidence="17">Elongation factor sec</fullName>
    </alternativeName>
    <alternativeName>
        <fullName evidence="16">Eukaryotic elongation factor, selenocysteine-tRNA-specific</fullName>
    </alternativeName>
</protein>
<evidence type="ECO:0000313" key="20">
    <source>
        <dbReference type="EMBL" id="CAI8054510.1"/>
    </source>
</evidence>
<dbReference type="InterPro" id="IPR005225">
    <property type="entry name" value="Small_GTP-bd"/>
</dbReference>
<dbReference type="Pfam" id="PF21131">
    <property type="entry name" value="eEFSec_4th"/>
    <property type="match status" value="1"/>
</dbReference>
<evidence type="ECO:0000256" key="16">
    <source>
        <dbReference type="ARBA" id="ARBA00076506"/>
    </source>
</evidence>
<keyword evidence="9" id="KW-0547">Nucleotide-binding</keyword>
<dbReference type="Proteomes" id="UP001174909">
    <property type="component" value="Unassembled WGS sequence"/>
</dbReference>
<name>A0AA35TU66_GEOBA</name>
<dbReference type="InterPro" id="IPR027417">
    <property type="entry name" value="P-loop_NTPase"/>
</dbReference>
<comment type="subcellular location">
    <subcellularLocation>
        <location evidence="4">Cytoplasm</location>
    </subcellularLocation>
    <subcellularLocation>
        <location evidence="3">Nucleus</location>
    </subcellularLocation>
</comment>
<proteinExistence type="predicted"/>
<evidence type="ECO:0000256" key="5">
    <source>
        <dbReference type="ARBA" id="ARBA00015953"/>
    </source>
</evidence>
<dbReference type="GO" id="GO:0005634">
    <property type="term" value="C:nucleus"/>
    <property type="evidence" value="ECO:0007669"/>
    <property type="project" value="UniProtKB-SubCell"/>
</dbReference>
<evidence type="ECO:0000256" key="2">
    <source>
        <dbReference type="ARBA" id="ARBA00001946"/>
    </source>
</evidence>
<dbReference type="PRINTS" id="PR00315">
    <property type="entry name" value="ELONGATNFCT"/>
</dbReference>
<comment type="cofactor">
    <cofactor evidence="2">
        <name>Mg(2+)</name>
        <dbReference type="ChEBI" id="CHEBI:18420"/>
    </cofactor>
</comment>
<evidence type="ECO:0000256" key="3">
    <source>
        <dbReference type="ARBA" id="ARBA00004123"/>
    </source>
</evidence>
<dbReference type="Pfam" id="PF00009">
    <property type="entry name" value="GTP_EFTU"/>
    <property type="match status" value="1"/>
</dbReference>
<keyword evidence="6" id="KW-0488">Methylation</keyword>
<dbReference type="PANTHER" id="PTHR43721:SF11">
    <property type="entry name" value="SELENOCYSTEINE-SPECIFIC ELONGATION FACTOR"/>
    <property type="match status" value="1"/>
</dbReference>